<dbReference type="RefSeq" id="WP_159543029.1">
    <property type="nucleotide sequence ID" value="NZ_CP047156.1"/>
</dbReference>
<gene>
    <name evidence="10" type="ORF">EK0264_03635</name>
</gene>
<accession>A0A7L4YK46</accession>
<dbReference type="InterPro" id="IPR001091">
    <property type="entry name" value="RM_Methyltransferase"/>
</dbReference>
<sequence length="254" mass="28221">MTEPYYRDEQVTLYHGDCLQVMRSLPDESVDIVVTSPPYNMGLVPGGNGRGMYRPGANNKGGRFREGYGQHADAMDQAEYDAWQREALAEMWRIARLAVFYNHRPRVEHGRLRDPLGNDFGIPLRQRIIWNRGTGIDVNLRAFCTRGEYVYFFAKPEMRLVSHAVSGMGDVWDLGIEYAVKDHPAPFPVSLPTRCITATGATSVLDPFCGSGSTLRAAKDLGAVGVGVELEERYCEVIAKRLSQGVLDFGEASA</sequence>
<dbReference type="Pfam" id="PF01555">
    <property type="entry name" value="N6_N4_Mtase"/>
    <property type="match status" value="1"/>
</dbReference>
<name>A0A7L4YK46_9ACTN</name>
<dbReference type="EMBL" id="CP047156">
    <property type="protein sequence ID" value="QHB99461.1"/>
    <property type="molecule type" value="Genomic_DNA"/>
</dbReference>
<evidence type="ECO:0000256" key="7">
    <source>
        <dbReference type="ARBA" id="ARBA00049120"/>
    </source>
</evidence>
<keyword evidence="2 10" id="KW-0489">Methyltransferase</keyword>
<evidence type="ECO:0000256" key="4">
    <source>
        <dbReference type="ARBA" id="ARBA00022691"/>
    </source>
</evidence>
<reference evidence="10 11" key="1">
    <citation type="journal article" date="2018" name="Int. J. Syst. Evol. Microbiol.">
        <title>Epidermidibacterium keratini gen. nov., sp. nov., a member of the family Sporichthyaceae, isolated from keratin epidermis.</title>
        <authorList>
            <person name="Lee D.G."/>
            <person name="Trujillo M.E."/>
            <person name="Kang S."/>
            <person name="Nam J.J."/>
            <person name="Kim Y.J."/>
        </authorList>
    </citation>
    <scope>NUCLEOTIDE SEQUENCE [LARGE SCALE GENOMIC DNA]</scope>
    <source>
        <strain evidence="10 11">EPI-7</strain>
    </source>
</reference>
<organism evidence="10 11">
    <name type="scientific">Epidermidibacterium keratini</name>
    <dbReference type="NCBI Taxonomy" id="1891644"/>
    <lineage>
        <taxon>Bacteria</taxon>
        <taxon>Bacillati</taxon>
        <taxon>Actinomycetota</taxon>
        <taxon>Actinomycetes</taxon>
        <taxon>Sporichthyales</taxon>
        <taxon>Sporichthyaceae</taxon>
        <taxon>Epidermidibacterium</taxon>
    </lineage>
</organism>
<dbReference type="InParanoid" id="A0A7L4YK46"/>
<keyword evidence="4" id="KW-0949">S-adenosyl-L-methionine</keyword>
<dbReference type="PROSITE" id="PS00093">
    <property type="entry name" value="N4_MTASE"/>
    <property type="match status" value="1"/>
</dbReference>
<dbReference type="InterPro" id="IPR029063">
    <property type="entry name" value="SAM-dependent_MTases_sf"/>
</dbReference>
<dbReference type="KEGG" id="eke:EK0264_03635"/>
<protein>
    <recommendedName>
        <fullName evidence="8">Methyltransferase</fullName>
        <ecNumber evidence="8">2.1.1.-</ecNumber>
    </recommendedName>
</protein>
<dbReference type="InterPro" id="IPR017985">
    <property type="entry name" value="MeTrfase_CN4_CS"/>
</dbReference>
<dbReference type="Proteomes" id="UP000463857">
    <property type="component" value="Chromosome"/>
</dbReference>
<dbReference type="GO" id="GO:0009307">
    <property type="term" value="P:DNA restriction-modification system"/>
    <property type="evidence" value="ECO:0007669"/>
    <property type="project" value="UniProtKB-KW"/>
</dbReference>
<proteinExistence type="inferred from homology"/>
<evidence type="ECO:0000256" key="2">
    <source>
        <dbReference type="ARBA" id="ARBA00022603"/>
    </source>
</evidence>
<evidence type="ECO:0000313" key="10">
    <source>
        <dbReference type="EMBL" id="QHB99461.1"/>
    </source>
</evidence>
<dbReference type="EC" id="2.1.1.-" evidence="8"/>
<keyword evidence="6" id="KW-0238">DNA-binding</keyword>
<dbReference type="SUPFAM" id="SSF53335">
    <property type="entry name" value="S-adenosyl-L-methionine-dependent methyltransferases"/>
    <property type="match status" value="1"/>
</dbReference>
<keyword evidence="5" id="KW-0680">Restriction system</keyword>
<dbReference type="GO" id="GO:0003677">
    <property type="term" value="F:DNA binding"/>
    <property type="evidence" value="ECO:0007669"/>
    <property type="project" value="UniProtKB-KW"/>
</dbReference>
<dbReference type="REBASE" id="359941">
    <property type="entry name" value="M.EkeEPI7ORF3635P"/>
</dbReference>
<evidence type="ECO:0000256" key="8">
    <source>
        <dbReference type="RuleBase" id="RU362026"/>
    </source>
</evidence>
<comment type="catalytic activity">
    <reaction evidence="7">
        <text>a 2'-deoxycytidine in DNA + S-adenosyl-L-methionine = an N(4)-methyl-2'-deoxycytidine in DNA + S-adenosyl-L-homocysteine + H(+)</text>
        <dbReference type="Rhea" id="RHEA:16857"/>
        <dbReference type="Rhea" id="RHEA-COMP:11369"/>
        <dbReference type="Rhea" id="RHEA-COMP:13674"/>
        <dbReference type="ChEBI" id="CHEBI:15378"/>
        <dbReference type="ChEBI" id="CHEBI:57856"/>
        <dbReference type="ChEBI" id="CHEBI:59789"/>
        <dbReference type="ChEBI" id="CHEBI:85452"/>
        <dbReference type="ChEBI" id="CHEBI:137933"/>
        <dbReference type="EC" id="2.1.1.113"/>
    </reaction>
</comment>
<dbReference type="GO" id="GO:0015667">
    <property type="term" value="F:site-specific DNA-methyltransferase (cytosine-N4-specific) activity"/>
    <property type="evidence" value="ECO:0007669"/>
    <property type="project" value="UniProtKB-EC"/>
</dbReference>
<evidence type="ECO:0000256" key="5">
    <source>
        <dbReference type="ARBA" id="ARBA00022747"/>
    </source>
</evidence>
<keyword evidence="11" id="KW-1185">Reference proteome</keyword>
<feature type="domain" description="DNA methylase N-4/N-6" evidence="9">
    <location>
        <begin position="30"/>
        <end position="239"/>
    </location>
</feature>
<dbReference type="InterPro" id="IPR002941">
    <property type="entry name" value="DNA_methylase_N4/N6"/>
</dbReference>
<comment type="similarity">
    <text evidence="1">Belongs to the N(4)/N(6)-methyltransferase family. N(4) subfamily.</text>
</comment>
<dbReference type="PRINTS" id="PR00508">
    <property type="entry name" value="S21N4MTFRASE"/>
</dbReference>
<evidence type="ECO:0000256" key="1">
    <source>
        <dbReference type="ARBA" id="ARBA00010203"/>
    </source>
</evidence>
<dbReference type="GO" id="GO:0032259">
    <property type="term" value="P:methylation"/>
    <property type="evidence" value="ECO:0007669"/>
    <property type="project" value="UniProtKB-KW"/>
</dbReference>
<evidence type="ECO:0000313" key="11">
    <source>
        <dbReference type="Proteomes" id="UP000463857"/>
    </source>
</evidence>
<evidence type="ECO:0000256" key="3">
    <source>
        <dbReference type="ARBA" id="ARBA00022679"/>
    </source>
</evidence>
<keyword evidence="3 10" id="KW-0808">Transferase</keyword>
<evidence type="ECO:0000259" key="9">
    <source>
        <dbReference type="Pfam" id="PF01555"/>
    </source>
</evidence>
<dbReference type="Gene3D" id="3.40.50.150">
    <property type="entry name" value="Vaccinia Virus protein VP39"/>
    <property type="match status" value="1"/>
</dbReference>
<evidence type="ECO:0000256" key="6">
    <source>
        <dbReference type="ARBA" id="ARBA00023125"/>
    </source>
</evidence>
<dbReference type="GO" id="GO:0008170">
    <property type="term" value="F:N-methyltransferase activity"/>
    <property type="evidence" value="ECO:0007669"/>
    <property type="project" value="InterPro"/>
</dbReference>
<dbReference type="AlphaFoldDB" id="A0A7L4YK46"/>
<dbReference type="OrthoDB" id="9773060at2"/>